<evidence type="ECO:0000256" key="1">
    <source>
        <dbReference type="SAM" id="Phobius"/>
    </source>
</evidence>
<protein>
    <submittedName>
        <fullName evidence="2">Uncharacterized protein</fullName>
    </submittedName>
</protein>
<feature type="transmembrane region" description="Helical" evidence="1">
    <location>
        <begin position="15"/>
        <end position="34"/>
    </location>
</feature>
<dbReference type="EMBL" id="FOPP01000008">
    <property type="protein sequence ID" value="SFH31110.1"/>
    <property type="molecule type" value="Genomic_DNA"/>
</dbReference>
<keyword evidence="3" id="KW-1185">Reference proteome</keyword>
<keyword evidence="1" id="KW-1133">Transmembrane helix</keyword>
<proteinExistence type="predicted"/>
<reference evidence="2 3" key="1">
    <citation type="submission" date="2016-10" db="EMBL/GenBank/DDBJ databases">
        <authorList>
            <person name="de Groot N.N."/>
        </authorList>
    </citation>
    <scope>NUCLEOTIDE SEQUENCE [LARGE SCALE GENOMIC DNA]</scope>
    <source>
        <strain evidence="2 3">DSM 18684</strain>
    </source>
</reference>
<sequence>MLNLFKMNKLRTRNFWFLVLNICICISFSFFTVINHMEDPSKIYMENSTEKNAESDEKSAENEITFFISASICKLPLKLNHRSAENLVDYKGVLPIFWPSPNTPPPDLA</sequence>
<dbReference type="Proteomes" id="UP000199666">
    <property type="component" value="Unassembled WGS sequence"/>
</dbReference>
<accession>A0A1I2Z076</accession>
<keyword evidence="1" id="KW-0812">Transmembrane</keyword>
<evidence type="ECO:0000313" key="2">
    <source>
        <dbReference type="EMBL" id="SFH31110.1"/>
    </source>
</evidence>
<dbReference type="STRING" id="414048.SAMN04489864_108209"/>
<dbReference type="AlphaFoldDB" id="A0A1I2Z076"/>
<organism evidence="2 3">
    <name type="scientific">Pedobacter insulae</name>
    <dbReference type="NCBI Taxonomy" id="414048"/>
    <lineage>
        <taxon>Bacteria</taxon>
        <taxon>Pseudomonadati</taxon>
        <taxon>Bacteroidota</taxon>
        <taxon>Sphingobacteriia</taxon>
        <taxon>Sphingobacteriales</taxon>
        <taxon>Sphingobacteriaceae</taxon>
        <taxon>Pedobacter</taxon>
    </lineage>
</organism>
<keyword evidence="1" id="KW-0472">Membrane</keyword>
<name>A0A1I2Z076_9SPHI</name>
<gene>
    <name evidence="2" type="ORF">SAMN04489864_108209</name>
</gene>
<evidence type="ECO:0000313" key="3">
    <source>
        <dbReference type="Proteomes" id="UP000199666"/>
    </source>
</evidence>